<keyword evidence="3" id="KW-0464">Manganese</keyword>
<dbReference type="GO" id="GO:0016798">
    <property type="term" value="F:hydrolase activity, acting on glycosyl bonds"/>
    <property type="evidence" value="ECO:0007669"/>
    <property type="project" value="UniProtKB-KW"/>
</dbReference>
<dbReference type="PANTHER" id="PTHR42909">
    <property type="entry name" value="ZGC:136858"/>
    <property type="match status" value="1"/>
</dbReference>
<dbReference type="GO" id="GO:0046872">
    <property type="term" value="F:metal ion binding"/>
    <property type="evidence" value="ECO:0007669"/>
    <property type="project" value="UniProtKB-KW"/>
</dbReference>
<dbReference type="Gene3D" id="3.40.1790.10">
    <property type="entry name" value="Indigoidine synthase domain"/>
    <property type="match status" value="1"/>
</dbReference>
<gene>
    <name evidence="6" type="ORF">METZ01_LOCUS79455</name>
</gene>
<keyword evidence="5" id="KW-0326">Glycosidase</keyword>
<dbReference type="HAMAP" id="MF_01876">
    <property type="entry name" value="PsiMP_glycosidase"/>
    <property type="match status" value="1"/>
</dbReference>
<name>A0A381UFU6_9ZZZZ</name>
<dbReference type="PANTHER" id="PTHR42909:SF1">
    <property type="entry name" value="CARBOHYDRATE KINASE PFKB DOMAIN-CONTAINING PROTEIN"/>
    <property type="match status" value="1"/>
</dbReference>
<evidence type="ECO:0000313" key="6">
    <source>
        <dbReference type="EMBL" id="SVA26601.1"/>
    </source>
</evidence>
<keyword evidence="1" id="KW-0479">Metal-binding</keyword>
<evidence type="ECO:0000256" key="4">
    <source>
        <dbReference type="ARBA" id="ARBA00023239"/>
    </source>
</evidence>
<evidence type="ECO:0000256" key="2">
    <source>
        <dbReference type="ARBA" id="ARBA00022801"/>
    </source>
</evidence>
<evidence type="ECO:0000256" key="5">
    <source>
        <dbReference type="ARBA" id="ARBA00023295"/>
    </source>
</evidence>
<dbReference type="SUPFAM" id="SSF110581">
    <property type="entry name" value="Indigoidine synthase A-like"/>
    <property type="match status" value="1"/>
</dbReference>
<accession>A0A381UFU6</accession>
<evidence type="ECO:0000256" key="3">
    <source>
        <dbReference type="ARBA" id="ARBA00023211"/>
    </source>
</evidence>
<organism evidence="6">
    <name type="scientific">marine metagenome</name>
    <dbReference type="NCBI Taxonomy" id="408172"/>
    <lineage>
        <taxon>unclassified sequences</taxon>
        <taxon>metagenomes</taxon>
        <taxon>ecological metagenomes</taxon>
    </lineage>
</organism>
<evidence type="ECO:0000256" key="1">
    <source>
        <dbReference type="ARBA" id="ARBA00022723"/>
    </source>
</evidence>
<dbReference type="AlphaFoldDB" id="A0A381UFU6"/>
<proteinExistence type="inferred from homology"/>
<dbReference type="Pfam" id="PF04227">
    <property type="entry name" value="Indigoidine_A"/>
    <property type="match status" value="1"/>
</dbReference>
<dbReference type="GO" id="GO:0005737">
    <property type="term" value="C:cytoplasm"/>
    <property type="evidence" value="ECO:0007669"/>
    <property type="project" value="TreeGrafter"/>
</dbReference>
<reference evidence="6" key="1">
    <citation type="submission" date="2018-05" db="EMBL/GenBank/DDBJ databases">
        <authorList>
            <person name="Lanie J.A."/>
            <person name="Ng W.-L."/>
            <person name="Kazmierczak K.M."/>
            <person name="Andrzejewski T.M."/>
            <person name="Davidsen T.M."/>
            <person name="Wayne K.J."/>
            <person name="Tettelin H."/>
            <person name="Glass J.I."/>
            <person name="Rusch D."/>
            <person name="Podicherti R."/>
            <person name="Tsui H.-C.T."/>
            <person name="Winkler M.E."/>
        </authorList>
    </citation>
    <scope>NUCLEOTIDE SEQUENCE</scope>
</reference>
<dbReference type="GO" id="GO:0004730">
    <property type="term" value="F:pseudouridylate synthase activity"/>
    <property type="evidence" value="ECO:0007669"/>
    <property type="project" value="InterPro"/>
</dbReference>
<protein>
    <recommendedName>
        <fullName evidence="7">Pseudouridine-5'-phosphate glycosidase</fullName>
    </recommendedName>
</protein>
<feature type="non-terminal residue" evidence="6">
    <location>
        <position position="1"/>
    </location>
</feature>
<dbReference type="EMBL" id="UINC01006282">
    <property type="protein sequence ID" value="SVA26601.1"/>
    <property type="molecule type" value="Genomic_DNA"/>
</dbReference>
<keyword evidence="4" id="KW-0456">Lyase</keyword>
<evidence type="ECO:0008006" key="7">
    <source>
        <dbReference type="Google" id="ProtNLM"/>
    </source>
</evidence>
<keyword evidence="2" id="KW-0378">Hydrolase</keyword>
<sequence length="344" mass="34956">VPPAGDVGPSILPAYPLRPDGRVTFYTGHTGTVEQKSTERLRVSDEVSAALADGRAVVALESTIVSHGLPSPQNVETALACAAEVRAAGAVPATVAVIDGSLRVGLSVDEIERLGSGEAEKASLRDLGYLLAEGRTGSTTVAATLFVAHRAGIRLFATGGIGGVHRGEDRDISADLTALATLPVAVVCAGAKAILDLPRTVEALETLGVPVVGQGTDVMPEFWTRGGDLPVSVRSDHPDTTAGILHAHWGCGLLSGVVVANPIPVADEADPQAIAEAIVGGLAAADGAGVRGRDVTPFLLAHIGETTHGASLEANVALVKHNATVAAEIARALATLPALDVERN</sequence>
<dbReference type="InterPro" id="IPR007342">
    <property type="entry name" value="PsuG"/>
</dbReference>
<dbReference type="InterPro" id="IPR022830">
    <property type="entry name" value="Indigdn_synthA-like"/>
</dbReference>